<feature type="compositionally biased region" description="Polar residues" evidence="1">
    <location>
        <begin position="289"/>
        <end position="300"/>
    </location>
</feature>
<evidence type="ECO:0000256" key="1">
    <source>
        <dbReference type="SAM" id="MobiDB-lite"/>
    </source>
</evidence>
<accession>A0AAU2V2Y2</accession>
<evidence type="ECO:0000259" key="2">
    <source>
        <dbReference type="Pfam" id="PF13349"/>
    </source>
</evidence>
<protein>
    <submittedName>
        <fullName evidence="3">DUF4097 family beta strand repeat-containing protein</fullName>
    </submittedName>
</protein>
<organism evidence="3">
    <name type="scientific">Streptomyces sp. NBC_00003</name>
    <dbReference type="NCBI Taxonomy" id="2903608"/>
    <lineage>
        <taxon>Bacteria</taxon>
        <taxon>Bacillati</taxon>
        <taxon>Actinomycetota</taxon>
        <taxon>Actinomycetes</taxon>
        <taxon>Kitasatosporales</taxon>
        <taxon>Streptomycetaceae</taxon>
        <taxon>Streptomyces</taxon>
    </lineage>
</organism>
<feature type="domain" description="DUF4097" evidence="2">
    <location>
        <begin position="126"/>
        <end position="268"/>
    </location>
</feature>
<evidence type="ECO:0000313" key="3">
    <source>
        <dbReference type="EMBL" id="WTW61491.1"/>
    </source>
</evidence>
<gene>
    <name evidence="3" type="ORF">OG549_12965</name>
</gene>
<proteinExistence type="predicted"/>
<sequence length="300" mass="31075">MSESTWAVTDSRKFTFDESDEPLTKLQVRIVNGTVNVVGTEESSARLEISSVEGPPLIVTRSGSTLTVAYEDLPWRGFLKWLDRRGWDRSAVVSLAVPADADVEVGTIGAGAVVSGIRGRTEVRGVSGDTTLVTLAGPVRAESVTGNLEAQAVTGELRFKSVSGDLTVIEGAGGRVAAESVTGDMLLDLDPGAKATDIRLTTVSGEVAIRLPHPADAQVEANTASGAVSSAFEDLRVSGQWGTKKITGTLGAGNGTLKATTVSGSIALLRRPADEEPPFEDAPSPADDQSGSAGSTKKVL</sequence>
<feature type="region of interest" description="Disordered" evidence="1">
    <location>
        <begin position="269"/>
        <end position="300"/>
    </location>
</feature>
<dbReference type="AlphaFoldDB" id="A0AAU2V2Y2"/>
<dbReference type="Pfam" id="PF13349">
    <property type="entry name" value="DUF4097"/>
    <property type="match status" value="1"/>
</dbReference>
<name>A0AAU2V2Y2_9ACTN</name>
<dbReference type="InterPro" id="IPR025164">
    <property type="entry name" value="Toastrack_DUF4097"/>
</dbReference>
<dbReference type="EMBL" id="CP108318">
    <property type="protein sequence ID" value="WTW61491.1"/>
    <property type="molecule type" value="Genomic_DNA"/>
</dbReference>
<reference evidence="3" key="1">
    <citation type="submission" date="2022-10" db="EMBL/GenBank/DDBJ databases">
        <title>The complete genomes of actinobacterial strains from the NBC collection.</title>
        <authorList>
            <person name="Joergensen T.S."/>
            <person name="Alvarez Arevalo M."/>
            <person name="Sterndorff E.B."/>
            <person name="Faurdal D."/>
            <person name="Vuksanovic O."/>
            <person name="Mourched A.-S."/>
            <person name="Charusanti P."/>
            <person name="Shaw S."/>
            <person name="Blin K."/>
            <person name="Weber T."/>
        </authorList>
    </citation>
    <scope>NUCLEOTIDE SEQUENCE</scope>
    <source>
        <strain evidence="3">NBC_00003</strain>
    </source>
</reference>